<evidence type="ECO:0000313" key="3">
    <source>
        <dbReference type="Proteomes" id="UP000324646"/>
    </source>
</evidence>
<gene>
    <name evidence="2" type="ORF">FQB35_15130</name>
</gene>
<dbReference type="Proteomes" id="UP000324646">
    <property type="component" value="Chromosome"/>
</dbReference>
<name>A0A5C0SJX7_CRATE</name>
<keyword evidence="1" id="KW-0732">Signal</keyword>
<dbReference type="KEGG" id="crs:FQB35_15130"/>
<protein>
    <submittedName>
        <fullName evidence="2">Uncharacterized protein</fullName>
    </submittedName>
</protein>
<evidence type="ECO:0000256" key="1">
    <source>
        <dbReference type="SAM" id="SignalP"/>
    </source>
</evidence>
<feature type="signal peptide" evidence="1">
    <location>
        <begin position="1"/>
        <end position="19"/>
    </location>
</feature>
<sequence length="169" mass="19115">MKRSIITSALVLVILGASATTGYAAYKPFPSYIYSINANKDPIEIISPKGDIIVQDSLLISVQVRDDVSVSLSVYKEDTEETEDTLIFGPEKVDKGESLKFYNKQLKDLSPGKYRMEFDIKDKDGNEEEPIIKYFTVKNKEDEMNESLERIPKTKVTNILNKIIEQLGN</sequence>
<proteinExistence type="predicted"/>
<accession>A0A5C0SJX7</accession>
<keyword evidence="3" id="KW-1185">Reference proteome</keyword>
<evidence type="ECO:0000313" key="2">
    <source>
        <dbReference type="EMBL" id="QEK13488.1"/>
    </source>
</evidence>
<feature type="chain" id="PRO_5022670332" evidence="1">
    <location>
        <begin position="20"/>
        <end position="169"/>
    </location>
</feature>
<reference evidence="2 3" key="1">
    <citation type="submission" date="2019-07" db="EMBL/GenBank/DDBJ databases">
        <title>Complete genome of Crassaminicella thermophila SY095.</title>
        <authorList>
            <person name="Li X."/>
        </authorList>
    </citation>
    <scope>NUCLEOTIDE SEQUENCE [LARGE SCALE GENOMIC DNA]</scope>
    <source>
        <strain evidence="2 3">SY095</strain>
    </source>
</reference>
<dbReference type="AlphaFoldDB" id="A0A5C0SJX7"/>
<dbReference type="EMBL" id="CP042243">
    <property type="protein sequence ID" value="QEK13488.1"/>
    <property type="molecule type" value="Genomic_DNA"/>
</dbReference>
<dbReference type="RefSeq" id="WP_148810660.1">
    <property type="nucleotide sequence ID" value="NZ_CP042243.1"/>
</dbReference>
<dbReference type="OrthoDB" id="1952054at2"/>
<organism evidence="2 3">
    <name type="scientific">Crassaminicella thermophila</name>
    <dbReference type="NCBI Taxonomy" id="2599308"/>
    <lineage>
        <taxon>Bacteria</taxon>
        <taxon>Bacillati</taxon>
        <taxon>Bacillota</taxon>
        <taxon>Clostridia</taxon>
        <taxon>Eubacteriales</taxon>
        <taxon>Clostridiaceae</taxon>
        <taxon>Crassaminicella</taxon>
    </lineage>
</organism>